<dbReference type="InterPro" id="IPR029068">
    <property type="entry name" value="Glyas_Bleomycin-R_OHBP_Dase"/>
</dbReference>
<dbReference type="EMBL" id="NOXT01000122">
    <property type="protein sequence ID" value="OYQ25322.1"/>
    <property type="molecule type" value="Genomic_DNA"/>
</dbReference>
<dbReference type="InterPro" id="IPR037523">
    <property type="entry name" value="VOC_core"/>
</dbReference>
<dbReference type="RefSeq" id="WP_094474748.1">
    <property type="nucleotide sequence ID" value="NZ_NOXT01000122.1"/>
</dbReference>
<organism evidence="2 3">
    <name type="scientific">Sandarakinorhabdus cyanobacteriorum</name>
    <dbReference type="NCBI Taxonomy" id="1981098"/>
    <lineage>
        <taxon>Bacteria</taxon>
        <taxon>Pseudomonadati</taxon>
        <taxon>Pseudomonadota</taxon>
        <taxon>Alphaproteobacteria</taxon>
        <taxon>Sphingomonadales</taxon>
        <taxon>Sphingosinicellaceae</taxon>
        <taxon>Sandarakinorhabdus</taxon>
    </lineage>
</organism>
<comment type="caution">
    <text evidence="2">The sequence shown here is derived from an EMBL/GenBank/DDBJ whole genome shotgun (WGS) entry which is preliminary data.</text>
</comment>
<keyword evidence="3" id="KW-1185">Reference proteome</keyword>
<sequence length="128" mass="13911">MALRLDHLTILSRDPAASAAWYGLLLPHLGFERVKPHIWRNADGLNLQFGAARPDTAPYERYGAGTNHIGFAAPDIAFVEALAARLAAAGHVARLQRFDDGTVALFLPDPDGLRIEVSYYPPGIPPVQ</sequence>
<proteinExistence type="predicted"/>
<evidence type="ECO:0000313" key="3">
    <source>
        <dbReference type="Proteomes" id="UP000216991"/>
    </source>
</evidence>
<dbReference type="OrthoDB" id="4725692at2"/>
<evidence type="ECO:0000313" key="2">
    <source>
        <dbReference type="EMBL" id="OYQ25322.1"/>
    </source>
</evidence>
<dbReference type="Pfam" id="PF00903">
    <property type="entry name" value="Glyoxalase"/>
    <property type="match status" value="1"/>
</dbReference>
<feature type="domain" description="VOC" evidence="1">
    <location>
        <begin position="4"/>
        <end position="120"/>
    </location>
</feature>
<dbReference type="CDD" id="cd06587">
    <property type="entry name" value="VOC"/>
    <property type="match status" value="1"/>
</dbReference>
<dbReference type="SUPFAM" id="SSF54593">
    <property type="entry name" value="Glyoxalase/Bleomycin resistance protein/Dihydroxybiphenyl dioxygenase"/>
    <property type="match status" value="1"/>
</dbReference>
<name>A0A255Y7W9_9SPHN</name>
<dbReference type="Proteomes" id="UP000216991">
    <property type="component" value="Unassembled WGS sequence"/>
</dbReference>
<dbReference type="InterPro" id="IPR004360">
    <property type="entry name" value="Glyas_Fos-R_dOase_dom"/>
</dbReference>
<accession>A0A255Y7W9</accession>
<dbReference type="Gene3D" id="3.10.180.10">
    <property type="entry name" value="2,3-Dihydroxybiphenyl 1,2-Dioxygenase, domain 1"/>
    <property type="match status" value="1"/>
</dbReference>
<evidence type="ECO:0000259" key="1">
    <source>
        <dbReference type="PROSITE" id="PS51819"/>
    </source>
</evidence>
<dbReference type="AlphaFoldDB" id="A0A255Y7W9"/>
<protein>
    <recommendedName>
        <fullName evidence="1">VOC domain-containing protein</fullName>
    </recommendedName>
</protein>
<gene>
    <name evidence="2" type="ORF">CHU93_13785</name>
</gene>
<reference evidence="2 3" key="1">
    <citation type="submission" date="2017-07" db="EMBL/GenBank/DDBJ databases">
        <title>Sandarakinorhabdus cyanobacteriorum sp. nov., a novel bacterium isolated from cyanobacterial aggregates in a eutrophic lake.</title>
        <authorList>
            <person name="Cai H."/>
        </authorList>
    </citation>
    <scope>NUCLEOTIDE SEQUENCE [LARGE SCALE GENOMIC DNA]</scope>
    <source>
        <strain evidence="2 3">TH057</strain>
    </source>
</reference>
<dbReference type="PROSITE" id="PS51819">
    <property type="entry name" value="VOC"/>
    <property type="match status" value="1"/>
</dbReference>